<comment type="caution">
    <text evidence="3">The sequence shown here is derived from an EMBL/GenBank/DDBJ whole genome shotgun (WGS) entry which is preliminary data.</text>
</comment>
<feature type="region of interest" description="Disordered" evidence="2">
    <location>
        <begin position="773"/>
        <end position="796"/>
    </location>
</feature>
<evidence type="ECO:0008006" key="5">
    <source>
        <dbReference type="Google" id="ProtNLM"/>
    </source>
</evidence>
<dbReference type="InterPro" id="IPR033207">
    <property type="entry name" value="CCP110"/>
</dbReference>
<protein>
    <recommendedName>
        <fullName evidence="5">Centriolar coiled-coil protein of 110 kDa</fullName>
    </recommendedName>
</protein>
<gene>
    <name evidence="3" type="ORF">Q5P01_026262</name>
</gene>
<dbReference type="AlphaFoldDB" id="A0AA88J280"/>
<evidence type="ECO:0000256" key="1">
    <source>
        <dbReference type="SAM" id="Coils"/>
    </source>
</evidence>
<dbReference type="GO" id="GO:0032465">
    <property type="term" value="P:regulation of cytokinesis"/>
    <property type="evidence" value="ECO:0007669"/>
    <property type="project" value="InterPro"/>
</dbReference>
<organism evidence="3 4">
    <name type="scientific">Channa striata</name>
    <name type="common">Snakehead murrel</name>
    <name type="synonym">Ophicephalus striatus</name>
    <dbReference type="NCBI Taxonomy" id="64152"/>
    <lineage>
        <taxon>Eukaryota</taxon>
        <taxon>Metazoa</taxon>
        <taxon>Chordata</taxon>
        <taxon>Craniata</taxon>
        <taxon>Vertebrata</taxon>
        <taxon>Euteleostomi</taxon>
        <taxon>Actinopterygii</taxon>
        <taxon>Neopterygii</taxon>
        <taxon>Teleostei</taxon>
        <taxon>Neoteleostei</taxon>
        <taxon>Acanthomorphata</taxon>
        <taxon>Anabantaria</taxon>
        <taxon>Anabantiformes</taxon>
        <taxon>Channoidei</taxon>
        <taxon>Channidae</taxon>
        <taxon>Channa</taxon>
    </lineage>
</organism>
<sequence>MEDYDKFVQHRLSQLRKREEEQSPASPASSLIRFYGRSILPPLLSGEQRLEMQRQRYAAMTSVAHRKLKNDPRLAYVQTILHSVQLRKTPTLEELLQESEISTKSSYYHNISDAAVSQNNISVERNESLKLLPPPVRKRKDSVFPPLMTSTTYGAFFTSDVTPQQSHHEGCLNDRCDSQQGSQPSSLNGVNHQSISSGYTTSENVENTLSVSGRTYQGSQSHAIDSSDGVEKIGGFFLHNTLSTIAKMPDIISYPPIDGEELEKSGLESSFSNNFIGVKDIFCTSFQEDSVLCNLPESKSESNLEGTEVENVPLSTTLLDHDSNHTSDITEVSVSENNSSRTLSTHGCPTPEQHIQHDPKEIEPADSFIDEAEPAEEPYRLSLQALLKKSQEYRRRQRMLRNLAKNTKIQEKTQDQPGVRVEEQNLSDKENDEFHYKGIVTAEGKKSKERRGSFIPILETSAKKYGQNGRMIESEFIGKKIHLKSEDTGDGKADEMLRVEEDTTYTNNKLNSSQEVIKEPKSSSTVSSENSLVEEAFYLTTSPSSFYKGEGKYRNIPAPNLCTSPVCFKSRGSIKNREVDDGAENVVNTGLNEDHKKDEENTLGHQNIHPVIASHVSLMIEGDVTNALAKSSQHIDQLESSLSNLKVLISDLESTVKENLENHGQTESNAQSVCSCKGIEYSEPMINDQNLTRPQTPCDYLENMARGSCDSRDAKYRDWAKGQSFDSCKIAHEDTRTKPSFSDIDDVSLIVQGKGTEREHISELKLVKTITAQKNKENRTGKEGLNKNHGSRKQQPTAKCIFSVNQQMHIPNIFRKCPSETTVPCNVSVLSDTSNHPVERQNELTVEGRDSSRSPSLNQSYDVDTPSDLWLVDGSGFGFDSASKGHLSQENLTSESGGEAQGEVTKVKRRLLMHTTEERQEKSLNTRGCAGSVVRPNSSTPRAAVWGYGGHSSQKDKQEQLKQVHTAQIRALQDEHRRQQEELLQALAMRYHLLQSVSFPCSMSASRPQDTLTFSTPSQPSSPFSGRYRPLLSAAVKGFLTRRLLRTERVAQLVRTIRDTQQFLHVFQQQSPTSRQDLVLQERVNLQLRAARYEVYDIFFSLSATERMQLISWDRELARDRELRRQGGHTGQPRGKSSLSAATQKSLERKRRLIIQKKASEKPQGVVTITRHKTGFSAEQPLETKRGQFRAKPHRHPKSTYSTRPR</sequence>
<feature type="compositionally biased region" description="Basic and acidic residues" evidence="2">
    <location>
        <begin position="774"/>
        <end position="786"/>
    </location>
</feature>
<feature type="compositionally biased region" description="Basic residues" evidence="2">
    <location>
        <begin position="1187"/>
        <end position="1198"/>
    </location>
</feature>
<evidence type="ECO:0000313" key="3">
    <source>
        <dbReference type="EMBL" id="KAK2815795.1"/>
    </source>
</evidence>
<feature type="compositionally biased region" description="Polar residues" evidence="2">
    <location>
        <begin position="334"/>
        <end position="347"/>
    </location>
</feature>
<dbReference type="Proteomes" id="UP001187415">
    <property type="component" value="Unassembled WGS sequence"/>
</dbReference>
<dbReference type="GO" id="GO:0007099">
    <property type="term" value="P:centriole replication"/>
    <property type="evidence" value="ECO:0007669"/>
    <property type="project" value="InterPro"/>
</dbReference>
<keyword evidence="1" id="KW-0175">Coiled coil</keyword>
<keyword evidence="4" id="KW-1185">Reference proteome</keyword>
<dbReference type="GO" id="GO:0005814">
    <property type="term" value="C:centriole"/>
    <property type="evidence" value="ECO:0007669"/>
    <property type="project" value="InterPro"/>
</dbReference>
<evidence type="ECO:0000313" key="4">
    <source>
        <dbReference type="Proteomes" id="UP001187415"/>
    </source>
</evidence>
<dbReference type="Pfam" id="PF16025">
    <property type="entry name" value="CaM_bind"/>
    <property type="match status" value="1"/>
</dbReference>
<feature type="region of interest" description="Disordered" evidence="2">
    <location>
        <begin position="167"/>
        <end position="199"/>
    </location>
</feature>
<dbReference type="GO" id="GO:0032053">
    <property type="term" value="P:ciliary basal body organization"/>
    <property type="evidence" value="ECO:0007669"/>
    <property type="project" value="TreeGrafter"/>
</dbReference>
<dbReference type="EMBL" id="JAUPFM010000022">
    <property type="protein sequence ID" value="KAK2815795.1"/>
    <property type="molecule type" value="Genomic_DNA"/>
</dbReference>
<feature type="region of interest" description="Disordered" evidence="2">
    <location>
        <begin position="1155"/>
        <end position="1206"/>
    </location>
</feature>
<dbReference type="GO" id="GO:1903723">
    <property type="term" value="P:negative regulation of centriole elongation"/>
    <property type="evidence" value="ECO:0007669"/>
    <property type="project" value="TreeGrafter"/>
</dbReference>
<dbReference type="PANTHER" id="PTHR13594:SF2">
    <property type="entry name" value="SI:CH73-100L22.3"/>
    <property type="match status" value="1"/>
</dbReference>
<dbReference type="PANTHER" id="PTHR13594">
    <property type="entry name" value="CENTRIOLAR COILED-COIL PROTEIN OF 110 KDA"/>
    <property type="match status" value="1"/>
</dbReference>
<evidence type="ECO:0000256" key="2">
    <source>
        <dbReference type="SAM" id="MobiDB-lite"/>
    </source>
</evidence>
<feature type="compositionally biased region" description="Basic and acidic residues" evidence="2">
    <location>
        <begin position="167"/>
        <end position="177"/>
    </location>
</feature>
<proteinExistence type="predicted"/>
<reference evidence="3" key="1">
    <citation type="submission" date="2023-07" db="EMBL/GenBank/DDBJ databases">
        <title>Chromosome-level Genome Assembly of Striped Snakehead (Channa striata).</title>
        <authorList>
            <person name="Liu H."/>
        </authorList>
    </citation>
    <scope>NUCLEOTIDE SEQUENCE</scope>
    <source>
        <strain evidence="3">Gz</strain>
        <tissue evidence="3">Muscle</tissue>
    </source>
</reference>
<feature type="region of interest" description="Disordered" evidence="2">
    <location>
        <begin position="830"/>
        <end position="861"/>
    </location>
</feature>
<feature type="compositionally biased region" description="Polar residues" evidence="2">
    <location>
        <begin position="178"/>
        <end position="199"/>
    </location>
</feature>
<name>A0AA88J280_CHASR</name>
<feature type="region of interest" description="Disordered" evidence="2">
    <location>
        <begin position="334"/>
        <end position="356"/>
    </location>
</feature>
<feature type="compositionally biased region" description="Basic and acidic residues" evidence="2">
    <location>
        <begin position="837"/>
        <end position="852"/>
    </location>
</feature>
<accession>A0AA88J280</accession>
<feature type="coiled-coil region" evidence="1">
    <location>
        <begin position="955"/>
        <end position="989"/>
    </location>
</feature>